<dbReference type="InterPro" id="IPR002398">
    <property type="entry name" value="Pept_C14"/>
</dbReference>
<dbReference type="GO" id="GO:0089720">
    <property type="term" value="F:caspase binding"/>
    <property type="evidence" value="ECO:0007669"/>
    <property type="project" value="TreeGrafter"/>
</dbReference>
<dbReference type="Gene3D" id="3.40.50.1460">
    <property type="match status" value="1"/>
</dbReference>
<dbReference type="Pfam" id="PF00656">
    <property type="entry name" value="Peptidase_C14"/>
    <property type="match status" value="1"/>
</dbReference>
<name>A0A2J8XXB3_PONAB</name>
<dbReference type="GO" id="GO:0072557">
    <property type="term" value="C:IPAF inflammasome complex"/>
    <property type="evidence" value="ECO:0007669"/>
    <property type="project" value="TreeGrafter"/>
</dbReference>
<dbReference type="EMBL" id="NDHI03003296">
    <property type="protein sequence ID" value="PNJ86648.1"/>
    <property type="molecule type" value="Genomic_DNA"/>
</dbReference>
<accession>A0A2J8XXB3</accession>
<dbReference type="PROSITE" id="PS50207">
    <property type="entry name" value="CASPASE_P10"/>
    <property type="match status" value="1"/>
</dbReference>
<comment type="caution">
    <text evidence="3">The sequence shown here is derived from an EMBL/GenBank/DDBJ whole genome shotgun (WGS) entry which is preliminary data.</text>
</comment>
<gene>
    <name evidence="3" type="ORF">CR201_G0025525</name>
</gene>
<evidence type="ECO:0000259" key="2">
    <source>
        <dbReference type="PROSITE" id="PS50207"/>
    </source>
</evidence>
<feature type="non-terminal residue" evidence="3">
    <location>
        <position position="1"/>
    </location>
</feature>
<dbReference type="InterPro" id="IPR011600">
    <property type="entry name" value="Pept_C14_caspase"/>
</dbReference>
<dbReference type="PANTHER" id="PTHR47901:SF3">
    <property type="entry name" value="CASPASE-1"/>
    <property type="match status" value="1"/>
</dbReference>
<sequence length="116" mass="13403">KHGELWVRDSPASLAVISSQSSENLEADSVRKIHKEKDFIAFCSSTPHNVSWRDRTRGSIFIMELITCFQKYSCCCHLMEIFRKVQKSFEVPQAKAQMPTIERATLTRDFYLFPGN</sequence>
<dbReference type="InterPro" id="IPR002138">
    <property type="entry name" value="Pept_C14_p10"/>
</dbReference>
<dbReference type="GO" id="GO:0004197">
    <property type="term" value="F:cysteine-type endopeptidase activity"/>
    <property type="evidence" value="ECO:0007669"/>
    <property type="project" value="InterPro"/>
</dbReference>
<dbReference type="InterPro" id="IPR029030">
    <property type="entry name" value="Caspase-like_dom_sf"/>
</dbReference>
<feature type="domain" description="Caspase family p10" evidence="2">
    <location>
        <begin position="29"/>
        <end position="114"/>
    </location>
</feature>
<organism evidence="3">
    <name type="scientific">Pongo abelii</name>
    <name type="common">Sumatran orangutan</name>
    <name type="synonym">Pongo pygmaeus abelii</name>
    <dbReference type="NCBI Taxonomy" id="9601"/>
    <lineage>
        <taxon>Eukaryota</taxon>
        <taxon>Metazoa</taxon>
        <taxon>Chordata</taxon>
        <taxon>Craniata</taxon>
        <taxon>Vertebrata</taxon>
        <taxon>Euteleostomi</taxon>
        <taxon>Mammalia</taxon>
        <taxon>Eutheria</taxon>
        <taxon>Euarchontoglires</taxon>
        <taxon>Primates</taxon>
        <taxon>Haplorrhini</taxon>
        <taxon>Catarrhini</taxon>
        <taxon>Hominidae</taxon>
        <taxon>Pongo</taxon>
    </lineage>
</organism>
<dbReference type="PANTHER" id="PTHR47901">
    <property type="entry name" value="CASPASE RECRUITMENT DOMAIN-CONTAINING PROTEIN 18"/>
    <property type="match status" value="1"/>
</dbReference>
<comment type="similarity">
    <text evidence="1">Belongs to the peptidase C14A family.</text>
</comment>
<dbReference type="GO" id="GO:0050727">
    <property type="term" value="P:regulation of inflammatory response"/>
    <property type="evidence" value="ECO:0007669"/>
    <property type="project" value="TreeGrafter"/>
</dbReference>
<evidence type="ECO:0000313" key="3">
    <source>
        <dbReference type="EMBL" id="PNJ86648.1"/>
    </source>
</evidence>
<dbReference type="SMART" id="SM00115">
    <property type="entry name" value="CASc"/>
    <property type="match status" value="1"/>
</dbReference>
<evidence type="ECO:0000256" key="1">
    <source>
        <dbReference type="ARBA" id="ARBA00010134"/>
    </source>
</evidence>
<dbReference type="SUPFAM" id="SSF52129">
    <property type="entry name" value="Caspase-like"/>
    <property type="match status" value="1"/>
</dbReference>
<dbReference type="AlphaFoldDB" id="A0A2J8XXB3"/>
<reference evidence="3" key="1">
    <citation type="submission" date="2017-12" db="EMBL/GenBank/DDBJ databases">
        <title>High-resolution comparative analysis of great ape genomes.</title>
        <authorList>
            <person name="Pollen A."/>
            <person name="Hastie A."/>
            <person name="Hormozdiari F."/>
            <person name="Dougherty M."/>
            <person name="Liu R."/>
            <person name="Chaisson M."/>
            <person name="Hoppe E."/>
            <person name="Hill C."/>
            <person name="Pang A."/>
            <person name="Hillier L."/>
            <person name="Baker C."/>
            <person name="Armstrong J."/>
            <person name="Shendure J."/>
            <person name="Paten B."/>
            <person name="Wilson R."/>
            <person name="Chao H."/>
            <person name="Schneider V."/>
            <person name="Ventura M."/>
            <person name="Kronenberg Z."/>
            <person name="Murali S."/>
            <person name="Gordon D."/>
            <person name="Cantsilieris S."/>
            <person name="Munson K."/>
            <person name="Nelson B."/>
            <person name="Raja A."/>
            <person name="Underwood J."/>
            <person name="Diekhans M."/>
            <person name="Fiddes I."/>
            <person name="Haussler D."/>
            <person name="Eichler E."/>
        </authorList>
    </citation>
    <scope>NUCLEOTIDE SEQUENCE [LARGE SCALE GENOMIC DNA]</scope>
    <source>
        <strain evidence="3">Susie</strain>
    </source>
</reference>
<dbReference type="GO" id="GO:0097169">
    <property type="term" value="C:AIM2 inflammasome complex"/>
    <property type="evidence" value="ECO:0007669"/>
    <property type="project" value="TreeGrafter"/>
</dbReference>
<protein>
    <submittedName>
        <fullName evidence="3">CASP5 isoform 1</fullName>
    </submittedName>
</protein>
<dbReference type="GO" id="GO:0006508">
    <property type="term" value="P:proteolysis"/>
    <property type="evidence" value="ECO:0007669"/>
    <property type="project" value="InterPro"/>
</dbReference>
<proteinExistence type="inferred from homology"/>
<dbReference type="GO" id="GO:0072559">
    <property type="term" value="C:NLRP3 inflammasome complex"/>
    <property type="evidence" value="ECO:0007669"/>
    <property type="project" value="TreeGrafter"/>
</dbReference>
<dbReference type="InterPro" id="IPR015917">
    <property type="entry name" value="Pept_C14A"/>
</dbReference>